<gene>
    <name evidence="1" type="ORF">FEM48_Zijuj07G0104900</name>
</gene>
<comment type="caution">
    <text evidence="1">The sequence shown here is derived from an EMBL/GenBank/DDBJ whole genome shotgun (WGS) entry which is preliminary data.</text>
</comment>
<evidence type="ECO:0000313" key="1">
    <source>
        <dbReference type="EMBL" id="KAH7522126.1"/>
    </source>
</evidence>
<dbReference type="GO" id="GO:0005777">
    <property type="term" value="C:peroxisome"/>
    <property type="evidence" value="ECO:0007669"/>
    <property type="project" value="TreeGrafter"/>
</dbReference>
<evidence type="ECO:0008006" key="3">
    <source>
        <dbReference type="Google" id="ProtNLM"/>
    </source>
</evidence>
<proteinExistence type="predicted"/>
<name>A0A978V443_ZIZJJ</name>
<dbReference type="GO" id="GO:0006635">
    <property type="term" value="P:fatty acid beta-oxidation"/>
    <property type="evidence" value="ECO:0007669"/>
    <property type="project" value="TreeGrafter"/>
</dbReference>
<dbReference type="CDD" id="cd06558">
    <property type="entry name" value="crotonase-like"/>
    <property type="match status" value="1"/>
</dbReference>
<dbReference type="EMBL" id="JAEACU010000007">
    <property type="protein sequence ID" value="KAH7522126.1"/>
    <property type="molecule type" value="Genomic_DNA"/>
</dbReference>
<dbReference type="PANTHER" id="PTHR11941">
    <property type="entry name" value="ENOYL-COA HYDRATASE-RELATED"/>
    <property type="match status" value="1"/>
</dbReference>
<protein>
    <recommendedName>
        <fullName evidence="3">Enoyl-CoA delta isomerase 2, peroxisomal-like</fullName>
    </recommendedName>
</protein>
<sequence length="217" mass="23840">MGNRFFSNGFDLAWAKSASSKSVAADRLHQMVVSLKSVVGALLSLPMPTIAALPGHTAAGGFLFALCHDYILMRSDRGVLYMSEVDMGLPFPDYFTVAMRSKIGSVLARRDVMLRGMKIKGKEAVRLGILDSARTIGRRARWRLLCAWGRSWHRGSGTVNCRPRLGRGCTRSYVACLDWLPKSLPGVITFTLVPRTNSSNSAILNSIVDFGLIDFDL</sequence>
<evidence type="ECO:0000313" key="2">
    <source>
        <dbReference type="Proteomes" id="UP000813462"/>
    </source>
</evidence>
<dbReference type="SUPFAM" id="SSF52096">
    <property type="entry name" value="ClpP/crotonase"/>
    <property type="match status" value="1"/>
</dbReference>
<dbReference type="Proteomes" id="UP000813462">
    <property type="component" value="Unassembled WGS sequence"/>
</dbReference>
<accession>A0A978V443</accession>
<dbReference type="InterPro" id="IPR001753">
    <property type="entry name" value="Enoyl-CoA_hydra/iso"/>
</dbReference>
<dbReference type="InterPro" id="IPR029045">
    <property type="entry name" value="ClpP/crotonase-like_dom_sf"/>
</dbReference>
<dbReference type="Pfam" id="PF00378">
    <property type="entry name" value="ECH_1"/>
    <property type="match status" value="1"/>
</dbReference>
<dbReference type="AlphaFoldDB" id="A0A978V443"/>
<dbReference type="PANTHER" id="PTHR11941:SF75">
    <property type="entry name" value="ENOYL-COA HYDRATASE_ISOMERASE FAMILY PROTEIN"/>
    <property type="match status" value="1"/>
</dbReference>
<organism evidence="1 2">
    <name type="scientific">Ziziphus jujuba var. spinosa</name>
    <dbReference type="NCBI Taxonomy" id="714518"/>
    <lineage>
        <taxon>Eukaryota</taxon>
        <taxon>Viridiplantae</taxon>
        <taxon>Streptophyta</taxon>
        <taxon>Embryophyta</taxon>
        <taxon>Tracheophyta</taxon>
        <taxon>Spermatophyta</taxon>
        <taxon>Magnoliopsida</taxon>
        <taxon>eudicotyledons</taxon>
        <taxon>Gunneridae</taxon>
        <taxon>Pentapetalae</taxon>
        <taxon>rosids</taxon>
        <taxon>fabids</taxon>
        <taxon>Rosales</taxon>
        <taxon>Rhamnaceae</taxon>
        <taxon>Paliureae</taxon>
        <taxon>Ziziphus</taxon>
    </lineage>
</organism>
<dbReference type="GO" id="GO:0004165">
    <property type="term" value="F:delta(3)-delta(2)-enoyl-CoA isomerase activity"/>
    <property type="evidence" value="ECO:0007669"/>
    <property type="project" value="TreeGrafter"/>
</dbReference>
<dbReference type="Gene3D" id="3.90.226.10">
    <property type="entry name" value="2-enoyl-CoA Hydratase, Chain A, domain 1"/>
    <property type="match status" value="1"/>
</dbReference>
<reference evidence="1" key="1">
    <citation type="journal article" date="2021" name="Front. Plant Sci.">
        <title>Chromosome-Scale Genome Assembly for Chinese Sour Jujube and Insights Into Its Genome Evolution and Domestication Signature.</title>
        <authorList>
            <person name="Shen L.-Y."/>
            <person name="Luo H."/>
            <person name="Wang X.-L."/>
            <person name="Wang X.-M."/>
            <person name="Qiu X.-J."/>
            <person name="Liu H."/>
            <person name="Zhou S.-S."/>
            <person name="Jia K.-H."/>
            <person name="Nie S."/>
            <person name="Bao Y.-T."/>
            <person name="Zhang R.-G."/>
            <person name="Yun Q.-Z."/>
            <person name="Chai Y.-H."/>
            <person name="Lu J.-Y."/>
            <person name="Li Y."/>
            <person name="Zhao S.-W."/>
            <person name="Mao J.-F."/>
            <person name="Jia S.-G."/>
            <person name="Mao Y.-M."/>
        </authorList>
    </citation>
    <scope>NUCLEOTIDE SEQUENCE</scope>
    <source>
        <strain evidence="1">AT0</strain>
        <tissue evidence="1">Leaf</tissue>
    </source>
</reference>